<name>A0A3N2GQ04_9PSEU</name>
<comment type="caution">
    <text evidence="1">The sequence shown here is derived from an EMBL/GenBank/DDBJ whole genome shotgun (WGS) entry which is preliminary data.</text>
</comment>
<dbReference type="Proteomes" id="UP000274843">
    <property type="component" value="Unassembled WGS sequence"/>
</dbReference>
<dbReference type="SUPFAM" id="SSF54593">
    <property type="entry name" value="Glyoxalase/Bleomycin resistance protein/Dihydroxybiphenyl dioxygenase"/>
    <property type="match status" value="1"/>
</dbReference>
<protein>
    <recommendedName>
        <fullName evidence="3">VOC domain-containing protein</fullName>
    </recommendedName>
</protein>
<dbReference type="Gene3D" id="3.10.180.10">
    <property type="entry name" value="2,3-Dihydroxybiphenyl 1,2-Dioxygenase, domain 1"/>
    <property type="match status" value="1"/>
</dbReference>
<evidence type="ECO:0000313" key="1">
    <source>
        <dbReference type="EMBL" id="ROS38704.1"/>
    </source>
</evidence>
<dbReference type="AlphaFoldDB" id="A0A3N2GQ04"/>
<accession>A0A3N2GQ04</accession>
<gene>
    <name evidence="1" type="ORF">EDD35_0989</name>
</gene>
<reference evidence="1 2" key="1">
    <citation type="submission" date="2018-11" db="EMBL/GenBank/DDBJ databases">
        <title>Sequencing the genomes of 1000 actinobacteria strains.</title>
        <authorList>
            <person name="Klenk H.-P."/>
        </authorList>
    </citation>
    <scope>NUCLEOTIDE SEQUENCE [LARGE SCALE GENOMIC DNA]</scope>
    <source>
        <strain evidence="1 2">DSM 44348</strain>
    </source>
</reference>
<evidence type="ECO:0000313" key="2">
    <source>
        <dbReference type="Proteomes" id="UP000274843"/>
    </source>
</evidence>
<evidence type="ECO:0008006" key="3">
    <source>
        <dbReference type="Google" id="ProtNLM"/>
    </source>
</evidence>
<dbReference type="InterPro" id="IPR029068">
    <property type="entry name" value="Glyas_Bleomycin-R_OHBP_Dase"/>
</dbReference>
<proteinExistence type="predicted"/>
<organism evidence="1 2">
    <name type="scientific">Amycolatopsis thermoflava</name>
    <dbReference type="NCBI Taxonomy" id="84480"/>
    <lineage>
        <taxon>Bacteria</taxon>
        <taxon>Bacillati</taxon>
        <taxon>Actinomycetota</taxon>
        <taxon>Actinomycetes</taxon>
        <taxon>Pseudonocardiales</taxon>
        <taxon>Pseudonocardiaceae</taxon>
        <taxon>Amycolatopsis</taxon>
        <taxon>Amycolatopsis methanolica group</taxon>
    </lineage>
</organism>
<dbReference type="RefSeq" id="WP_123683008.1">
    <property type="nucleotide sequence ID" value="NZ_RKHY01000001.1"/>
</dbReference>
<keyword evidence="2" id="KW-1185">Reference proteome</keyword>
<dbReference type="EMBL" id="RKHY01000001">
    <property type="protein sequence ID" value="ROS38704.1"/>
    <property type="molecule type" value="Genomic_DNA"/>
</dbReference>
<dbReference type="GeneID" id="301842452"/>
<sequence length="113" mass="11649">MDVSKIATVVPVADLASAVTTWTRLLGAEPTFVDGDRWAQFDVAGARVALAGTDSVTSHPALLLRVADVTAARAEAAAAGLKTGEVEDGPHELRCLVWTDEGAEVVLHSGKAG</sequence>